<gene>
    <name evidence="3" type="ORF">K489DRAFT_41953</name>
</gene>
<dbReference type="Pfam" id="PF12937">
    <property type="entry name" value="F-box-like"/>
    <property type="match status" value="1"/>
</dbReference>
<dbReference type="RefSeq" id="XP_033457797.1">
    <property type="nucleotide sequence ID" value="XM_033608210.1"/>
</dbReference>
<dbReference type="Gene3D" id="3.80.10.10">
    <property type="entry name" value="Ribonuclease Inhibitor"/>
    <property type="match status" value="1"/>
</dbReference>
<dbReference type="SUPFAM" id="SSF52047">
    <property type="entry name" value="RNI-like"/>
    <property type="match status" value="1"/>
</dbReference>
<sequence length="622" mass="69056">MELAPPSYESATQVDIWNLASTYVTHPHDLCAVSLVCRRWHKTFSPRLWGSPAVHFHNHRDGDDRVMTRFLLALPSARLEVRRLTHTLRFPSRKDLHDGLGTGWLRDVLHLLPNLQSLIVWRLPSFDHQTLQNLVATARRPGPNLQVTSFSLRLMEASRCQNLTSQSLADALPLFGNLLYLDLSFTQSARDRGVLDSLKNLQGLQILKLRGVGLGDDNVGVLARAIKLRVRSLDVRDNRITDQGARTLLQECFLANDVDRGDSDRSRERPQVDMLHLSRSEDFEPYLLYTFTTTFADRLSIEDTAAQGLTHLYISGNSLTADIVCEMAKTARLHVLDVGNLKKEYPAEPMYRSEPVHQTPGLALLPSVLLTYAATTLTLLRIDYNMAMMISPQPIAGSAHTSKFALASLKTLILTDVPYSSTNEDIAHSIINFICLCAAESQSAWAQAFSDYALPPGRRGNIAAVRQAAKQRFALTRIVLEVTSKLGIGGSTAKDFNAEDGETMLSMTEDRDSEAFWAASNADFSFFDKDDGSLSCDGPARSSVSGGGTRMASGFDTIALVAAFRKDRKIAFERQQAASFDNHSPSTAGYWDGVVQVVRNAEVHPDRMNDYYSTRFVQKAGF</sequence>
<organism evidence="3">
    <name type="scientific">Dissoconium aciculare CBS 342.82</name>
    <dbReference type="NCBI Taxonomy" id="1314786"/>
    <lineage>
        <taxon>Eukaryota</taxon>
        <taxon>Fungi</taxon>
        <taxon>Dikarya</taxon>
        <taxon>Ascomycota</taxon>
        <taxon>Pezizomycotina</taxon>
        <taxon>Dothideomycetes</taxon>
        <taxon>Dothideomycetidae</taxon>
        <taxon>Mycosphaerellales</taxon>
        <taxon>Dissoconiaceae</taxon>
        <taxon>Dissoconium</taxon>
    </lineage>
</organism>
<evidence type="ECO:0000313" key="3">
    <source>
        <dbReference type="RefSeq" id="XP_033457797.1"/>
    </source>
</evidence>
<dbReference type="OrthoDB" id="408631at2759"/>
<dbReference type="InterPro" id="IPR032675">
    <property type="entry name" value="LRR_dom_sf"/>
</dbReference>
<accession>A0A6J3LYC1</accession>
<reference evidence="3" key="3">
    <citation type="submission" date="2025-08" db="UniProtKB">
        <authorList>
            <consortium name="RefSeq"/>
        </authorList>
    </citation>
    <scope>IDENTIFICATION</scope>
    <source>
        <strain evidence="3">CBS 342.82</strain>
    </source>
</reference>
<reference evidence="3" key="2">
    <citation type="submission" date="2020-04" db="EMBL/GenBank/DDBJ databases">
        <authorList>
            <consortium name="NCBI Genome Project"/>
        </authorList>
    </citation>
    <scope>NUCLEOTIDE SEQUENCE</scope>
    <source>
        <strain evidence="3">CBS 342.82</strain>
    </source>
</reference>
<reference evidence="3" key="1">
    <citation type="submission" date="2020-01" db="EMBL/GenBank/DDBJ databases">
        <authorList>
            <consortium name="DOE Joint Genome Institute"/>
            <person name="Haridas S."/>
            <person name="Albert R."/>
            <person name="Binder M."/>
            <person name="Bloem J."/>
            <person name="Labutti K."/>
            <person name="Salamov A."/>
            <person name="Andreopoulos B."/>
            <person name="Baker S.E."/>
            <person name="Barry K."/>
            <person name="Bills G."/>
            <person name="Bluhm B.H."/>
            <person name="Cannon C."/>
            <person name="Castanera R."/>
            <person name="Culley D.E."/>
            <person name="Daum C."/>
            <person name="Ezra D."/>
            <person name="Gonzalez J.B."/>
            <person name="Henrissat B."/>
            <person name="Kuo A."/>
            <person name="Liang C."/>
            <person name="Lipzen A."/>
            <person name="Lutzoni F."/>
            <person name="Magnuson J."/>
            <person name="Mondo S."/>
            <person name="Nolan M."/>
            <person name="Ohm R."/>
            <person name="Pangilinan J."/>
            <person name="Park H.-J."/>
            <person name="Ramirez L."/>
            <person name="Alfaro M."/>
            <person name="Sun H."/>
            <person name="Tritt A."/>
            <person name="Yoshinaga Y."/>
            <person name="Zwiers L.-H."/>
            <person name="Turgeon B.G."/>
            <person name="Goodwin S.B."/>
            <person name="Spatafora J.W."/>
            <person name="Crous P.W."/>
            <person name="Grigoriev I.V."/>
        </authorList>
    </citation>
    <scope>NUCLEOTIDE SEQUENCE</scope>
    <source>
        <strain evidence="3">CBS 342.82</strain>
    </source>
</reference>
<feature type="domain" description="F-box" evidence="1">
    <location>
        <begin position="26"/>
        <end position="50"/>
    </location>
</feature>
<evidence type="ECO:0000259" key="1">
    <source>
        <dbReference type="Pfam" id="PF12937"/>
    </source>
</evidence>
<protein>
    <recommendedName>
        <fullName evidence="1">F-box domain-containing protein</fullName>
    </recommendedName>
</protein>
<keyword evidence="2" id="KW-1185">Reference proteome</keyword>
<evidence type="ECO:0000313" key="2">
    <source>
        <dbReference type="Proteomes" id="UP000504637"/>
    </source>
</evidence>
<dbReference type="AlphaFoldDB" id="A0A6J3LYC1"/>
<proteinExistence type="predicted"/>
<dbReference type="GeneID" id="54366010"/>
<name>A0A6J3LYC1_9PEZI</name>
<dbReference type="Proteomes" id="UP000504637">
    <property type="component" value="Unplaced"/>
</dbReference>
<dbReference type="InterPro" id="IPR001810">
    <property type="entry name" value="F-box_dom"/>
</dbReference>